<dbReference type="Proteomes" id="UP000322234">
    <property type="component" value="Unassembled WGS sequence"/>
</dbReference>
<evidence type="ECO:0000256" key="12">
    <source>
        <dbReference type="ARBA" id="ARBA00022989"/>
    </source>
</evidence>
<keyword evidence="7" id="KW-0963">Cytoplasm</keyword>
<keyword evidence="6" id="KW-1003">Cell membrane</keyword>
<comment type="caution">
    <text evidence="20">The sequence shown here is derived from an EMBL/GenBank/DDBJ whole genome shotgun (WGS) entry which is preliminary data.</text>
</comment>
<evidence type="ECO:0000256" key="15">
    <source>
        <dbReference type="ARBA" id="ARBA00023180"/>
    </source>
</evidence>
<reference evidence="20" key="1">
    <citation type="submission" date="2019-10" db="EMBL/GenBank/DDBJ databases">
        <title>The sequence and de novo assembly of the wild yak genome.</title>
        <authorList>
            <person name="Liu Y."/>
        </authorList>
    </citation>
    <scope>NUCLEOTIDE SEQUENCE [LARGE SCALE GENOMIC DNA]</scope>
    <source>
        <strain evidence="20">WY2019</strain>
    </source>
</reference>
<evidence type="ECO:0000256" key="3">
    <source>
        <dbReference type="ARBA" id="ARBA00004274"/>
    </source>
</evidence>
<protein>
    <recommendedName>
        <fullName evidence="5">Beta-sarcoglycan</fullName>
    </recommendedName>
</protein>
<keyword evidence="11" id="KW-0735">Signal-anchor</keyword>
<dbReference type="InterPro" id="IPR001611">
    <property type="entry name" value="Leu-rich_rpt"/>
</dbReference>
<dbReference type="SMART" id="SM00369">
    <property type="entry name" value="LRR_TYP"/>
    <property type="match status" value="6"/>
</dbReference>
<evidence type="ECO:0000256" key="16">
    <source>
        <dbReference type="ARBA" id="ARBA00023212"/>
    </source>
</evidence>
<evidence type="ECO:0000256" key="10">
    <source>
        <dbReference type="ARBA" id="ARBA00022737"/>
    </source>
</evidence>
<dbReference type="PANTHER" id="PTHR21142:SF2">
    <property type="entry name" value="BETA-SARCOGLYCAN"/>
    <property type="match status" value="1"/>
</dbReference>
<gene>
    <name evidence="20" type="ORF">E5288_WYG008375</name>
</gene>
<feature type="region of interest" description="Disordered" evidence="18">
    <location>
        <begin position="1067"/>
        <end position="1111"/>
    </location>
</feature>
<feature type="compositionally biased region" description="Basic and acidic residues" evidence="18">
    <location>
        <begin position="1035"/>
        <end position="1049"/>
    </location>
</feature>
<evidence type="ECO:0000313" key="21">
    <source>
        <dbReference type="Proteomes" id="UP000322234"/>
    </source>
</evidence>
<feature type="region of interest" description="Disordered" evidence="18">
    <location>
        <begin position="865"/>
        <end position="1052"/>
    </location>
</feature>
<feature type="region of interest" description="Disordered" evidence="18">
    <location>
        <begin position="773"/>
        <end position="821"/>
    </location>
</feature>
<evidence type="ECO:0000256" key="9">
    <source>
        <dbReference type="ARBA" id="ARBA00022692"/>
    </source>
</evidence>
<dbReference type="InterPro" id="IPR003591">
    <property type="entry name" value="Leu-rich_rpt_typical-subtyp"/>
</dbReference>
<dbReference type="AlphaFoldDB" id="A0A6B0RLB5"/>
<keyword evidence="9 19" id="KW-0812">Transmembrane</keyword>
<keyword evidence="8" id="KW-0433">Leucine-rich repeat</keyword>
<organism evidence="20 21">
    <name type="scientific">Bos mutus</name>
    <name type="common">wild yak</name>
    <dbReference type="NCBI Taxonomy" id="72004"/>
    <lineage>
        <taxon>Eukaryota</taxon>
        <taxon>Metazoa</taxon>
        <taxon>Chordata</taxon>
        <taxon>Craniata</taxon>
        <taxon>Vertebrata</taxon>
        <taxon>Euteleostomi</taxon>
        <taxon>Mammalia</taxon>
        <taxon>Eutheria</taxon>
        <taxon>Laurasiatheria</taxon>
        <taxon>Artiodactyla</taxon>
        <taxon>Ruminantia</taxon>
        <taxon>Pecora</taxon>
        <taxon>Bovidae</taxon>
        <taxon>Bovinae</taxon>
        <taxon>Bos</taxon>
    </lineage>
</organism>
<name>A0A6B0RLB5_9CETA</name>
<accession>A0A6B0RLB5</accession>
<evidence type="ECO:0000256" key="6">
    <source>
        <dbReference type="ARBA" id="ARBA00022475"/>
    </source>
</evidence>
<evidence type="ECO:0000256" key="14">
    <source>
        <dbReference type="ARBA" id="ARBA00023157"/>
    </source>
</evidence>
<sequence length="1164" mass="130140">MREKAVERRNVNKEHNSNFKAGYIPIDEDRLHKTGLRGRKGNLAICVIVLLFILAVINLIITLVIWAVIRIGPNGCDSMEFHESGLLRFKQVSDMGIIHPLYKSTVGGRRNENLVITGNNQPIVFQQGTTKLSVEKNKTSITSDIGMQFFDPRTQNILFSTDYETHEFHLPSGVKSLNVQKASTERITSNATSDLNIKVDGRAIVRGNEGVFIMGKTIQFHMGGNMELKAENSIILNGTVMVSTNRLPSSSSGDQFGGDDWVRYKLCMCADGTLFRVQVTGIMKNLCFRVITMVIGLYFTGTMTNPSRKSSILFNSKYQWNGYLTTNCSFAGKHEIPMDIPQMAPTVDDSFNFLRVLLQTHMKKEEWNIKHLDLSNNLISKITLSSLEHFHALETLNLSNNAIHSVLLDLPSFKSSWVKRHRGSLRNRLPFLKLLTLQRNKLSNIPKGKYNFKRWTKKPRVFGEFLLLYLKGLWKLKSLQSLDLSFNRISQIGLSDFHNCLQLENLHLKSNRIFRIHPEAFKDLKKLQQMVDLSNNGLTAILPVVIMALELPHLEADLADNPWQCDYSLAVFQNVISESWRKRWNAICNESIGKEDAHWWTPTSRMSRETHLPHADLKHMKTLIRSKAERAQEVRFSMLEKDTAGSDAGDRPRELPKRVRRAEDVRAAGRKADSSQDLVLAVCLSVFITFFVAFCLGAFARPYVDRLWQQRCRKKSPGSASGNEYSNQAFYNEIEGAVNLQQPRMDPPQTFHHLNLYENQAPRTAVVPARTVAPTRREAGGRQDREQRGVSTGAGTGKDTVPPNHSAARRVLYGPPNAHDTQLTSAGWDHIYRNDPGEGNYDTVARQVSLSERSVGIPAVAARIQTSPSSVRKDSDELGPPCPRETTVPLSQRPARTHTPSTGEERGGVPPHFPSEFSKETGQSAQQQRLQGSSAEGQPPAHYEAATLSDPGDPSPPGGPPGCFGDLPVTPAHQEPAQKHTPDAQYEVDSDSDSEEGSLFTLSSTSSEDWRNVAEEEADGEQSWRAGEPPGDQVSCERRDSVRPLESPKDNIAFQKTLRKCENQEDHFGKTVTSDPDSHLCQTHLESASNTNNYEDPLPRSSGSSSSSEEVPSMSIYNYISALQPSAVEWQYSLRDLEFANMDALPQTPPCSAKVPSDPDKCLS</sequence>
<keyword evidence="14" id="KW-1015">Disulfide bond</keyword>
<feature type="compositionally biased region" description="Polar residues" evidence="18">
    <location>
        <begin position="1071"/>
        <end position="1094"/>
    </location>
</feature>
<dbReference type="Pfam" id="PF00560">
    <property type="entry name" value="LRR_1"/>
    <property type="match status" value="2"/>
</dbReference>
<dbReference type="Pfam" id="PF04790">
    <property type="entry name" value="Sarcoglycan_1"/>
    <property type="match status" value="1"/>
</dbReference>
<feature type="compositionally biased region" description="Basic and acidic residues" evidence="18">
    <location>
        <begin position="775"/>
        <end position="788"/>
    </location>
</feature>
<dbReference type="GO" id="GO:0016012">
    <property type="term" value="C:sarcoglycan complex"/>
    <property type="evidence" value="ECO:0007669"/>
    <property type="project" value="InterPro"/>
</dbReference>
<keyword evidence="21" id="KW-1185">Reference proteome</keyword>
<dbReference type="GO" id="GO:0007517">
    <property type="term" value="P:muscle organ development"/>
    <property type="evidence" value="ECO:0007669"/>
    <property type="project" value="InterPro"/>
</dbReference>
<comment type="subunit">
    <text evidence="17">Cross-link to form 2 major subcomplexes: one consisting of SGCB, SGCD and SGCG and the other consisting of SGCB and SGCD. The association between SGCB and SGCG is particularly strong while SGCA is loosely associated with the other sarcoglycans.</text>
</comment>
<dbReference type="PROSITE" id="PS51450">
    <property type="entry name" value="LRR"/>
    <property type="match status" value="2"/>
</dbReference>
<keyword evidence="12 19" id="KW-1133">Transmembrane helix</keyword>
<dbReference type="Gene3D" id="3.80.10.10">
    <property type="entry name" value="Ribonuclease Inhibitor"/>
    <property type="match status" value="1"/>
</dbReference>
<evidence type="ECO:0000256" key="17">
    <source>
        <dbReference type="ARBA" id="ARBA00026041"/>
    </source>
</evidence>
<keyword evidence="15" id="KW-0325">Glycoprotein</keyword>
<comment type="similarity">
    <text evidence="4">Belongs to the sarcoglycan beta/delta/gamma/zeta family.</text>
</comment>
<dbReference type="InterPro" id="IPR027659">
    <property type="entry name" value="Sgcb"/>
</dbReference>
<keyword evidence="13 19" id="KW-0472">Membrane</keyword>
<dbReference type="GO" id="GO:0005856">
    <property type="term" value="C:cytoskeleton"/>
    <property type="evidence" value="ECO:0007669"/>
    <property type="project" value="UniProtKB-SubCell"/>
</dbReference>
<comment type="subcellular location">
    <subcellularLocation>
        <location evidence="3">Cell membrane</location>
        <location evidence="3">Sarcolemma</location>
        <topology evidence="3">Single-pass type II membrane protein</topology>
    </subcellularLocation>
    <subcellularLocation>
        <location evidence="2">Cytoplasm</location>
        <location evidence="2">Cytoskeleton</location>
    </subcellularLocation>
</comment>
<dbReference type="SUPFAM" id="SSF52058">
    <property type="entry name" value="L domain-like"/>
    <property type="match status" value="1"/>
</dbReference>
<dbReference type="Pfam" id="PF13855">
    <property type="entry name" value="LRR_8"/>
    <property type="match status" value="1"/>
</dbReference>
<evidence type="ECO:0000256" key="1">
    <source>
        <dbReference type="ARBA" id="ARBA00002860"/>
    </source>
</evidence>
<feature type="transmembrane region" description="Helical" evidence="19">
    <location>
        <begin position="678"/>
        <end position="704"/>
    </location>
</feature>
<feature type="compositionally biased region" description="Acidic residues" evidence="18">
    <location>
        <begin position="986"/>
        <end position="996"/>
    </location>
</feature>
<evidence type="ECO:0000256" key="4">
    <source>
        <dbReference type="ARBA" id="ARBA00007574"/>
    </source>
</evidence>
<dbReference type="EMBL" id="VBQZ03000049">
    <property type="protein sequence ID" value="MXQ88754.1"/>
    <property type="molecule type" value="Genomic_DNA"/>
</dbReference>
<feature type="transmembrane region" description="Helical" evidence="19">
    <location>
        <begin position="43"/>
        <end position="69"/>
    </location>
</feature>
<evidence type="ECO:0000256" key="8">
    <source>
        <dbReference type="ARBA" id="ARBA00022614"/>
    </source>
</evidence>
<evidence type="ECO:0000256" key="13">
    <source>
        <dbReference type="ARBA" id="ARBA00023136"/>
    </source>
</evidence>
<keyword evidence="16" id="KW-0206">Cytoskeleton</keyword>
<evidence type="ECO:0000256" key="5">
    <source>
        <dbReference type="ARBA" id="ARBA00015329"/>
    </source>
</evidence>
<feature type="region of interest" description="Disordered" evidence="18">
    <location>
        <begin position="641"/>
        <end position="660"/>
    </location>
</feature>
<proteinExistence type="inferred from homology"/>
<dbReference type="GO" id="GO:0042383">
    <property type="term" value="C:sarcolemma"/>
    <property type="evidence" value="ECO:0007669"/>
    <property type="project" value="UniProtKB-SubCell"/>
</dbReference>
<feature type="compositionally biased region" description="Low complexity" evidence="18">
    <location>
        <begin position="1101"/>
        <end position="1111"/>
    </location>
</feature>
<evidence type="ECO:0000256" key="19">
    <source>
        <dbReference type="SAM" id="Phobius"/>
    </source>
</evidence>
<dbReference type="InterPro" id="IPR006875">
    <property type="entry name" value="Sarcoglycan"/>
</dbReference>
<comment type="function">
    <text evidence="1">Component of the sarcoglycan complex, a subcomplex of the dystrophin-glycoprotein complex which forms a link between the F-actin cytoskeleton and the extracellular matrix.</text>
</comment>
<evidence type="ECO:0000313" key="20">
    <source>
        <dbReference type="EMBL" id="MXQ88754.1"/>
    </source>
</evidence>
<evidence type="ECO:0000256" key="18">
    <source>
        <dbReference type="SAM" id="MobiDB-lite"/>
    </source>
</evidence>
<feature type="compositionally biased region" description="Polar residues" evidence="18">
    <location>
        <begin position="920"/>
        <end position="936"/>
    </location>
</feature>
<evidence type="ECO:0000256" key="11">
    <source>
        <dbReference type="ARBA" id="ARBA00022968"/>
    </source>
</evidence>
<dbReference type="InterPro" id="IPR032675">
    <property type="entry name" value="LRR_dom_sf"/>
</dbReference>
<evidence type="ECO:0000256" key="7">
    <source>
        <dbReference type="ARBA" id="ARBA00022490"/>
    </source>
</evidence>
<dbReference type="PANTHER" id="PTHR21142">
    <property type="entry name" value="SARCOGLYCANS"/>
    <property type="match status" value="1"/>
</dbReference>
<feature type="region of interest" description="Disordered" evidence="18">
    <location>
        <begin position="1145"/>
        <end position="1164"/>
    </location>
</feature>
<evidence type="ECO:0000256" key="2">
    <source>
        <dbReference type="ARBA" id="ARBA00004245"/>
    </source>
</evidence>
<keyword evidence="10" id="KW-0677">Repeat</keyword>